<organism evidence="1 2">
    <name type="scientific">Cryomorpha ignava</name>
    <dbReference type="NCBI Taxonomy" id="101383"/>
    <lineage>
        <taxon>Bacteria</taxon>
        <taxon>Pseudomonadati</taxon>
        <taxon>Bacteroidota</taxon>
        <taxon>Flavobacteriia</taxon>
        <taxon>Flavobacteriales</taxon>
        <taxon>Cryomorphaceae</taxon>
        <taxon>Cryomorpha</taxon>
    </lineage>
</organism>
<dbReference type="InterPro" id="IPR013324">
    <property type="entry name" value="RNA_pol_sigma_r3/r4-like"/>
</dbReference>
<reference evidence="1 2" key="1">
    <citation type="submission" date="2020-02" db="EMBL/GenBank/DDBJ databases">
        <title>Out from the shadows clarifying the taxonomy of the family Cryomorphaceae and related taxa by utilizing the GTDB taxonomic framework.</title>
        <authorList>
            <person name="Bowman J.P."/>
        </authorList>
    </citation>
    <scope>NUCLEOTIDE SEQUENCE [LARGE SCALE GENOMIC DNA]</scope>
    <source>
        <strain evidence="1 2">QSSC 1-22</strain>
    </source>
</reference>
<protein>
    <submittedName>
        <fullName evidence="1">Sigma-70 family RNA polymerase sigma factor</fullName>
    </submittedName>
</protein>
<dbReference type="InterPro" id="IPR014284">
    <property type="entry name" value="RNA_pol_sigma-70_dom"/>
</dbReference>
<dbReference type="Proteomes" id="UP000486602">
    <property type="component" value="Unassembled WGS sequence"/>
</dbReference>
<name>A0A7K3WPQ6_9FLAO</name>
<accession>A0A7K3WPQ6</accession>
<dbReference type="SUPFAM" id="SSF88946">
    <property type="entry name" value="Sigma2 domain of RNA polymerase sigma factors"/>
    <property type="match status" value="1"/>
</dbReference>
<dbReference type="NCBIfam" id="TIGR02937">
    <property type="entry name" value="sigma70-ECF"/>
    <property type="match status" value="1"/>
</dbReference>
<proteinExistence type="predicted"/>
<dbReference type="GO" id="GO:0003700">
    <property type="term" value="F:DNA-binding transcription factor activity"/>
    <property type="evidence" value="ECO:0007669"/>
    <property type="project" value="InterPro"/>
</dbReference>
<dbReference type="InterPro" id="IPR013325">
    <property type="entry name" value="RNA_pol_sigma_r2"/>
</dbReference>
<gene>
    <name evidence="1" type="ORF">G3O08_08435</name>
</gene>
<evidence type="ECO:0000313" key="1">
    <source>
        <dbReference type="EMBL" id="NEN23526.1"/>
    </source>
</evidence>
<evidence type="ECO:0000313" key="2">
    <source>
        <dbReference type="Proteomes" id="UP000486602"/>
    </source>
</evidence>
<dbReference type="RefSeq" id="WP_163284847.1">
    <property type="nucleotide sequence ID" value="NZ_JAAGVY010000012.1"/>
</dbReference>
<dbReference type="InterPro" id="IPR036388">
    <property type="entry name" value="WH-like_DNA-bd_sf"/>
</dbReference>
<dbReference type="SUPFAM" id="SSF88659">
    <property type="entry name" value="Sigma3 and sigma4 domains of RNA polymerase sigma factors"/>
    <property type="match status" value="1"/>
</dbReference>
<comment type="caution">
    <text evidence="1">The sequence shown here is derived from an EMBL/GenBank/DDBJ whole genome shotgun (WGS) entry which is preliminary data.</text>
</comment>
<dbReference type="GO" id="GO:0006352">
    <property type="term" value="P:DNA-templated transcription initiation"/>
    <property type="evidence" value="ECO:0007669"/>
    <property type="project" value="InterPro"/>
</dbReference>
<dbReference type="Gene3D" id="1.10.1740.10">
    <property type="match status" value="1"/>
</dbReference>
<dbReference type="Gene3D" id="1.10.10.10">
    <property type="entry name" value="Winged helix-like DNA-binding domain superfamily/Winged helix DNA-binding domain"/>
    <property type="match status" value="1"/>
</dbReference>
<keyword evidence="2" id="KW-1185">Reference proteome</keyword>
<sequence length="180" mass="20848">MNDREIIGSIRSGKTDEPIRYLYREFPKIKSLIAASGGSKSEARETFHDSLILLIEKVSEPSFELSSKLTTYLYGINRLLWKNKLRKKQSNKELEWKDTLILSNEELGIHEEKEEKSKALEKVLDEISKRCREIFNRFYSRKESMKDIAVAMGFSSVNSAKTQKYKCMEQAIKLASIKNS</sequence>
<dbReference type="EMBL" id="JAAGVY010000012">
    <property type="protein sequence ID" value="NEN23526.1"/>
    <property type="molecule type" value="Genomic_DNA"/>
</dbReference>
<dbReference type="AlphaFoldDB" id="A0A7K3WPQ6"/>